<dbReference type="Proteomes" id="UP001516400">
    <property type="component" value="Unassembled WGS sequence"/>
</dbReference>
<reference evidence="1 2" key="1">
    <citation type="journal article" date="2021" name="BMC Biol.">
        <title>Horizontally acquired antibacterial genes associated with adaptive radiation of ladybird beetles.</title>
        <authorList>
            <person name="Li H.S."/>
            <person name="Tang X.F."/>
            <person name="Huang Y.H."/>
            <person name="Xu Z.Y."/>
            <person name="Chen M.L."/>
            <person name="Du X.Y."/>
            <person name="Qiu B.Y."/>
            <person name="Chen P.T."/>
            <person name="Zhang W."/>
            <person name="Slipinski A."/>
            <person name="Escalona H.E."/>
            <person name="Waterhouse R.M."/>
            <person name="Zwick A."/>
            <person name="Pang H."/>
        </authorList>
    </citation>
    <scope>NUCLEOTIDE SEQUENCE [LARGE SCALE GENOMIC DNA]</scope>
    <source>
        <strain evidence="1">SYSU2018</strain>
    </source>
</reference>
<gene>
    <name evidence="1" type="ORF">HHI36_020349</name>
</gene>
<keyword evidence="2" id="KW-1185">Reference proteome</keyword>
<dbReference type="EMBL" id="JABFTP020000083">
    <property type="protein sequence ID" value="KAL3275594.1"/>
    <property type="molecule type" value="Genomic_DNA"/>
</dbReference>
<name>A0ABD2NAP1_9CUCU</name>
<sequence length="86" mass="9935">MFGEVEQVSTHPDRNVQVLMISPNNHSHHHKYQKEDQRDSIYLHRALVAAKRLGSVLPLSDEPPRRDKIRISPLATFVSINFSNTY</sequence>
<evidence type="ECO:0000313" key="2">
    <source>
        <dbReference type="Proteomes" id="UP001516400"/>
    </source>
</evidence>
<organism evidence="1 2">
    <name type="scientific">Cryptolaemus montrouzieri</name>
    <dbReference type="NCBI Taxonomy" id="559131"/>
    <lineage>
        <taxon>Eukaryota</taxon>
        <taxon>Metazoa</taxon>
        <taxon>Ecdysozoa</taxon>
        <taxon>Arthropoda</taxon>
        <taxon>Hexapoda</taxon>
        <taxon>Insecta</taxon>
        <taxon>Pterygota</taxon>
        <taxon>Neoptera</taxon>
        <taxon>Endopterygota</taxon>
        <taxon>Coleoptera</taxon>
        <taxon>Polyphaga</taxon>
        <taxon>Cucujiformia</taxon>
        <taxon>Coccinelloidea</taxon>
        <taxon>Coccinellidae</taxon>
        <taxon>Scymninae</taxon>
        <taxon>Scymnini</taxon>
        <taxon>Cryptolaemus</taxon>
    </lineage>
</organism>
<accession>A0ABD2NAP1</accession>
<evidence type="ECO:0000313" key="1">
    <source>
        <dbReference type="EMBL" id="KAL3275594.1"/>
    </source>
</evidence>
<comment type="caution">
    <text evidence="1">The sequence shown here is derived from an EMBL/GenBank/DDBJ whole genome shotgun (WGS) entry which is preliminary data.</text>
</comment>
<dbReference type="AlphaFoldDB" id="A0ABD2NAP1"/>
<proteinExistence type="predicted"/>
<protein>
    <submittedName>
        <fullName evidence="1">Uncharacterized protein</fullName>
    </submittedName>
</protein>